<dbReference type="SMART" id="SM00849">
    <property type="entry name" value="Lactamase_B"/>
    <property type="match status" value="1"/>
</dbReference>
<dbReference type="AlphaFoldDB" id="A0A8C0TR83"/>
<proteinExistence type="predicted"/>
<dbReference type="InterPro" id="IPR050662">
    <property type="entry name" value="Sec-metab_biosynth-thioest"/>
</dbReference>
<reference evidence="2" key="1">
    <citation type="submission" date="2018-10" db="EMBL/GenBank/DDBJ databases">
        <title>De novo assembly of a Great Dane genome.</title>
        <authorList>
            <person name="Kidd J.M."/>
            <person name="Pendleton A.L."/>
            <person name="Shen F."/>
            <person name="Emery S."/>
        </authorList>
    </citation>
    <scope>NUCLEOTIDE SEQUENCE [LARGE SCALE GENOMIC DNA]</scope>
    <source>
        <strain evidence="2">Great Dane</strain>
    </source>
</reference>
<dbReference type="PANTHER" id="PTHR23131">
    <property type="entry name" value="ENDORIBONUCLEASE LACTB2"/>
    <property type="match status" value="1"/>
</dbReference>
<dbReference type="InterPro" id="IPR001279">
    <property type="entry name" value="Metallo-B-lactamas"/>
</dbReference>
<evidence type="ECO:0000313" key="2">
    <source>
        <dbReference type="Ensembl" id="ENSCAFP00040038510.1"/>
    </source>
</evidence>
<dbReference type="Ensembl" id="ENSCAFT00040044116.1">
    <property type="protein sequence ID" value="ENSCAFP00040038510.1"/>
    <property type="gene ID" value="ENSCAFG00040023692.1"/>
</dbReference>
<dbReference type="Proteomes" id="UP000694542">
    <property type="component" value="Chromosome 29"/>
</dbReference>
<reference evidence="2" key="2">
    <citation type="submission" date="2025-08" db="UniProtKB">
        <authorList>
            <consortium name="Ensembl"/>
        </authorList>
    </citation>
    <scope>IDENTIFICATION</scope>
</reference>
<dbReference type="PANTHER" id="PTHR23131:SF0">
    <property type="entry name" value="ENDORIBONUCLEASE LACTB2"/>
    <property type="match status" value="1"/>
</dbReference>
<dbReference type="SUPFAM" id="SSF56281">
    <property type="entry name" value="Metallo-hydrolase/oxidoreductase"/>
    <property type="match status" value="1"/>
</dbReference>
<evidence type="ECO:0000259" key="1">
    <source>
        <dbReference type="SMART" id="SM00849"/>
    </source>
</evidence>
<dbReference type="InterPro" id="IPR036866">
    <property type="entry name" value="RibonucZ/Hydroxyglut_hydro"/>
</dbReference>
<protein>
    <submittedName>
        <fullName evidence="2">Lactamase beta 2</fullName>
    </submittedName>
</protein>
<feature type="domain" description="Metallo-beta-lactamase" evidence="1">
    <location>
        <begin position="30"/>
        <end position="185"/>
    </location>
</feature>
<evidence type="ECO:0000313" key="3">
    <source>
        <dbReference type="Proteomes" id="UP000694542"/>
    </source>
</evidence>
<accession>A0A8C0TR83</accession>
<gene>
    <name evidence="2" type="primary">LACTB2</name>
</gene>
<dbReference type="OrthoDB" id="17458at2759"/>
<name>A0A8C0TR83_CANLF</name>
<dbReference type="Gene3D" id="3.60.15.10">
    <property type="entry name" value="Ribonuclease Z/Hydroxyacylglutathione hydrolase-like"/>
    <property type="match status" value="1"/>
</dbReference>
<dbReference type="Pfam" id="PF00753">
    <property type="entry name" value="Lactamase_B"/>
    <property type="match status" value="1"/>
</dbReference>
<sequence>MSAVLQRIERLSGRVVRVLGCNPGPMTLQGTNTYLVGVGTRRILIDTGEPAITEYISCLKQALTEFNTTIQEIIVTHWHHDHTGGIGDICKSINNDTAYCIKKLPRNPWKEEIIGDGTQQYVYLQDGDVIKTEGATLRYDSPAEEPTEKKKFSGFTASKLHYDFYNSDSVSRGGGEGVPVTSLGWVYYVVHIFQCVCVNLCLFWGSAEGGPFFRYCS</sequence>
<organism evidence="2 3">
    <name type="scientific">Canis lupus familiaris</name>
    <name type="common">Dog</name>
    <name type="synonym">Canis familiaris</name>
    <dbReference type="NCBI Taxonomy" id="9615"/>
    <lineage>
        <taxon>Eukaryota</taxon>
        <taxon>Metazoa</taxon>
        <taxon>Chordata</taxon>
        <taxon>Craniata</taxon>
        <taxon>Vertebrata</taxon>
        <taxon>Euteleostomi</taxon>
        <taxon>Mammalia</taxon>
        <taxon>Eutheria</taxon>
        <taxon>Laurasiatheria</taxon>
        <taxon>Carnivora</taxon>
        <taxon>Caniformia</taxon>
        <taxon>Canidae</taxon>
        <taxon>Canis</taxon>
    </lineage>
</organism>